<evidence type="ECO:0000313" key="3">
    <source>
        <dbReference type="Proteomes" id="UP000297195"/>
    </source>
</evidence>
<protein>
    <recommendedName>
        <fullName evidence="4">DUF3592 domain-containing protein</fullName>
    </recommendedName>
</protein>
<accession>A0A4D6DWW5</accession>
<keyword evidence="1" id="KW-0472">Membrane</keyword>
<gene>
    <name evidence="2" type="ORF">pETSU_249</name>
</gene>
<feature type="transmembrane region" description="Helical" evidence="1">
    <location>
        <begin position="102"/>
        <end position="128"/>
    </location>
</feature>
<reference evidence="2 3" key="1">
    <citation type="submission" date="2019-03" db="EMBL/GenBank/DDBJ databases">
        <authorList>
            <person name="Kim S.G."/>
            <person name="Park S.C."/>
        </authorList>
    </citation>
    <scope>NUCLEOTIDE SEQUENCE [LARGE SCALE GENOMIC DNA]</scope>
</reference>
<evidence type="ECO:0000313" key="2">
    <source>
        <dbReference type="EMBL" id="QBZ70830.1"/>
    </source>
</evidence>
<keyword evidence="1" id="KW-0812">Transmembrane</keyword>
<sequence length="135" mass="15731">MVYRRLFLVFMALCLWYSVYALVSVNKYMTSVDTPVEVKQLYSGTSTGKYSKMEFIAIYQTRDGTIFDRRISASTFYQLKPGDKIMLSIRPFDIRQNWVDNAIWFFGVITYSVIASGVGGIFVVLAFWRSKRRKK</sequence>
<proteinExistence type="predicted"/>
<organism evidence="2 3">
    <name type="scientific">Edwardsiella phage pEt-SU</name>
    <dbReference type="NCBI Taxonomy" id="2562142"/>
    <lineage>
        <taxon>Viruses</taxon>
        <taxon>Duplodnaviria</taxon>
        <taxon>Heunggongvirae</taxon>
        <taxon>Uroviricota</taxon>
        <taxon>Caudoviricetes</taxon>
        <taxon>Chimalliviridae</taxon>
        <taxon>Petsuvirus</taxon>
        <taxon>Petsuvirus pEtSU</taxon>
    </lineage>
</organism>
<evidence type="ECO:0000256" key="1">
    <source>
        <dbReference type="SAM" id="Phobius"/>
    </source>
</evidence>
<keyword evidence="3" id="KW-1185">Reference proteome</keyword>
<keyword evidence="1" id="KW-1133">Transmembrane helix</keyword>
<dbReference type="Proteomes" id="UP000297195">
    <property type="component" value="Segment"/>
</dbReference>
<dbReference type="EMBL" id="MK689364">
    <property type="protein sequence ID" value="QBZ70830.1"/>
    <property type="molecule type" value="Genomic_DNA"/>
</dbReference>
<name>A0A4D6DWW5_9CAUD</name>
<evidence type="ECO:0008006" key="4">
    <source>
        <dbReference type="Google" id="ProtNLM"/>
    </source>
</evidence>